<feature type="transmembrane region" description="Helical" evidence="2">
    <location>
        <begin position="234"/>
        <end position="256"/>
    </location>
</feature>
<proteinExistence type="predicted"/>
<evidence type="ECO:0000256" key="2">
    <source>
        <dbReference type="SAM" id="Phobius"/>
    </source>
</evidence>
<accession>A0ABP0E5K6</accession>
<feature type="transmembrane region" description="Helical" evidence="2">
    <location>
        <begin position="196"/>
        <end position="214"/>
    </location>
</feature>
<feature type="transmembrane region" description="Helical" evidence="2">
    <location>
        <begin position="129"/>
        <end position="147"/>
    </location>
</feature>
<protein>
    <recommendedName>
        <fullName evidence="3">MHYT domain-containing protein</fullName>
    </recommendedName>
</protein>
<organism evidence="4 5">
    <name type="scientific">Sporothrix epigloea</name>
    <dbReference type="NCBI Taxonomy" id="1892477"/>
    <lineage>
        <taxon>Eukaryota</taxon>
        <taxon>Fungi</taxon>
        <taxon>Dikarya</taxon>
        <taxon>Ascomycota</taxon>
        <taxon>Pezizomycotina</taxon>
        <taxon>Sordariomycetes</taxon>
        <taxon>Sordariomycetidae</taxon>
        <taxon>Ophiostomatales</taxon>
        <taxon>Ophiostomataceae</taxon>
        <taxon>Sporothrix</taxon>
    </lineage>
</organism>
<feature type="region of interest" description="Disordered" evidence="1">
    <location>
        <begin position="790"/>
        <end position="842"/>
    </location>
</feature>
<keyword evidence="2" id="KW-0812">Transmembrane</keyword>
<name>A0ABP0E5K6_9PEZI</name>
<feature type="compositionally biased region" description="Polar residues" evidence="1">
    <location>
        <begin position="831"/>
        <end position="842"/>
    </location>
</feature>
<reference evidence="4 5" key="1">
    <citation type="submission" date="2024-01" db="EMBL/GenBank/DDBJ databases">
        <authorList>
            <person name="Allen C."/>
            <person name="Tagirdzhanova G."/>
        </authorList>
    </citation>
    <scope>NUCLEOTIDE SEQUENCE [LARGE SCALE GENOMIC DNA]</scope>
    <source>
        <strain evidence="4 5">CBS 119000</strain>
    </source>
</reference>
<feature type="region of interest" description="Disordered" evidence="1">
    <location>
        <begin position="347"/>
        <end position="370"/>
    </location>
</feature>
<feature type="transmembrane region" description="Helical" evidence="2">
    <location>
        <begin position="93"/>
        <end position="117"/>
    </location>
</feature>
<evidence type="ECO:0000259" key="3">
    <source>
        <dbReference type="PROSITE" id="PS50924"/>
    </source>
</evidence>
<evidence type="ECO:0000256" key="1">
    <source>
        <dbReference type="SAM" id="MobiDB-lite"/>
    </source>
</evidence>
<keyword evidence="2" id="KW-0472">Membrane</keyword>
<evidence type="ECO:0000313" key="4">
    <source>
        <dbReference type="EMBL" id="CAK7274737.1"/>
    </source>
</evidence>
<dbReference type="PROSITE" id="PS50924">
    <property type="entry name" value="MHYT"/>
    <property type="match status" value="1"/>
</dbReference>
<feature type="transmembrane region" description="Helical" evidence="2">
    <location>
        <begin position="159"/>
        <end position="184"/>
    </location>
</feature>
<keyword evidence="5" id="KW-1185">Reference proteome</keyword>
<evidence type="ECO:0000313" key="5">
    <source>
        <dbReference type="Proteomes" id="UP001642502"/>
    </source>
</evidence>
<sequence>MASSSLQLLMEWQGKIVPQSFNAGFVTLSYVVSLIGSWSTLELINRRTAIKGIFNHLLLASAAVTMGGISIWSMHYIGNRAIDIANGEPELQIAYSSGFTALSFFVPILVLLAAFVATGTNNSVEWWRVAVGGAMSGMAICGMHYIGNASISNYACEYHIANVVGSAIISVAASIIALALFFVFRSSWTASWWKRSICAVVLAGAVSGMHWCASTGTKYRMLKLNRGNSDLSRIATVVVVICLSVGACLIIAAMAFTTNQVMKRSAQKAQQVVLAVAIFDNHGRLLVSPDGLLPSEKITETFVGRSAHEALTVQHPLFQWMFRASRNWASIEPIISGMRSHLAHLPNKKGARDESGRGGPRNNTHNTDGVQLISDHGEPIENYEAVLCELFCTAAEALSIKLKVPLGNVGTLWDEILATGDSGSIRGAAASRSAARKQRKIEQILMTSGGMGGRGETRNGHNNNNNSTSNAAATEFRSHKELANMDSSELAEMGIRRPSAAAAAAAAARTSEYGRGSLMFLVRHVDNVRELGDLEAAGYRFAELRHVCGIIGPSMQIKAWNLETKLRAMQTYARESPMLEAGVHLGLFAVRAQVGGVGFDVLVDREARNLLPSVPMPFTTLEPWQLAFLRQVDHLTADRAIRHLATIKTQAPKEAYFASQLVDAIHALRHGLADDAIFDDAVLSAKVVEVPCRRLADGSGSSMAAMIALCCVVPIHQNISSETCELVPLSFFKVHQLVDPDSPHQLDFLRSLHRDIYPLINAVPKPAAASAAPGSPGAYSRRLHNLSSRLGRRGDSGNYHHHHGSRMGTARASSPSGSFKAGSTKELWTGSRPSSDTSTQPSSADLYAQAMMGGDPASLMSPIQSSFGGIMVSQEITVDVHATVGQADAADDSIASVMKQSPQPTLSTLPQQQLPPSQQQPQQQPQDAEADAADGHQRDRSQSGGSSSQDTKSELELKPAVTVAVAPIRVIRSHREEANQPHGMSVGVVANAVADAESTTATFVDELFTVCLSQR</sequence>
<feature type="compositionally biased region" description="Low complexity" evidence="1">
    <location>
        <begin position="460"/>
        <end position="470"/>
    </location>
</feature>
<feature type="region of interest" description="Disordered" evidence="1">
    <location>
        <begin position="898"/>
        <end position="958"/>
    </location>
</feature>
<gene>
    <name evidence="4" type="ORF">SEPCBS119000_006326</name>
</gene>
<feature type="compositionally biased region" description="Low complexity" evidence="1">
    <location>
        <begin position="900"/>
        <end position="926"/>
    </location>
</feature>
<dbReference type="InterPro" id="IPR005330">
    <property type="entry name" value="MHYT_dom"/>
</dbReference>
<dbReference type="Pfam" id="PF03707">
    <property type="entry name" value="MHYT"/>
    <property type="match status" value="2"/>
</dbReference>
<dbReference type="PANTHER" id="PTHR35152">
    <property type="entry name" value="DOMAIN SIGNALLING PROTEIN, PUTATIVE (AFU_ORTHOLOGUE AFUA_5G11310)-RELATED"/>
    <property type="match status" value="1"/>
</dbReference>
<feature type="domain" description="MHYT" evidence="3">
    <location>
        <begin position="21"/>
        <end position="220"/>
    </location>
</feature>
<feature type="transmembrane region" description="Helical" evidence="2">
    <location>
        <begin position="20"/>
        <end position="41"/>
    </location>
</feature>
<keyword evidence="2" id="KW-1133">Transmembrane helix</keyword>
<dbReference type="Proteomes" id="UP001642502">
    <property type="component" value="Unassembled WGS sequence"/>
</dbReference>
<dbReference type="EMBL" id="CAWUON010000156">
    <property type="protein sequence ID" value="CAK7274737.1"/>
    <property type="molecule type" value="Genomic_DNA"/>
</dbReference>
<feature type="region of interest" description="Disordered" evidence="1">
    <location>
        <begin position="448"/>
        <end position="470"/>
    </location>
</feature>
<comment type="caution">
    <text evidence="4">The sequence shown here is derived from an EMBL/GenBank/DDBJ whole genome shotgun (WGS) entry which is preliminary data.</text>
</comment>
<feature type="transmembrane region" description="Helical" evidence="2">
    <location>
        <begin position="53"/>
        <end position="73"/>
    </location>
</feature>
<dbReference type="PANTHER" id="PTHR35152:SF1">
    <property type="entry name" value="DOMAIN SIGNALLING PROTEIN, PUTATIVE (AFU_ORTHOLOGUE AFUA_5G11310)-RELATED"/>
    <property type="match status" value="1"/>
</dbReference>